<feature type="region of interest" description="Disordered" evidence="1">
    <location>
        <begin position="67"/>
        <end position="102"/>
    </location>
</feature>
<evidence type="ECO:0000313" key="2">
    <source>
        <dbReference type="EMBL" id="KAF1999842.1"/>
    </source>
</evidence>
<feature type="region of interest" description="Disordered" evidence="1">
    <location>
        <begin position="165"/>
        <end position="203"/>
    </location>
</feature>
<evidence type="ECO:0000313" key="3">
    <source>
        <dbReference type="Proteomes" id="UP000799779"/>
    </source>
</evidence>
<feature type="compositionally biased region" description="Polar residues" evidence="1">
    <location>
        <begin position="193"/>
        <end position="203"/>
    </location>
</feature>
<feature type="compositionally biased region" description="Low complexity" evidence="1">
    <location>
        <begin position="67"/>
        <end position="83"/>
    </location>
</feature>
<feature type="compositionally biased region" description="Polar residues" evidence="1">
    <location>
        <begin position="84"/>
        <end position="93"/>
    </location>
</feature>
<accession>A0A6A5WDW6</accession>
<name>A0A6A5WDW6_9PLEO</name>
<gene>
    <name evidence="2" type="ORF">P154DRAFT_563695</name>
</gene>
<protein>
    <submittedName>
        <fullName evidence="2">Uncharacterized protein</fullName>
    </submittedName>
</protein>
<dbReference type="EMBL" id="ML977592">
    <property type="protein sequence ID" value="KAF1999842.1"/>
    <property type="molecule type" value="Genomic_DNA"/>
</dbReference>
<sequence length="203" mass="22457">MTPRVQDPEKSAIWRELQSTLVKWKVSSLKTPAEYDRALQNLDFLVSYHSQGDRSLSAHFLFTETPTSPLTNSNTNSDDSNLSVIDTNPTAETSPEKDPGNEPIANTFAVTLCVQYRYISEFKVVVIGTSTKSFADARQDFVYQIDKKVVEAIGSIQHDQMFGLPSRRYASSSPGSSSMSNSSRGSAFHTDIPSRTSTPYSDV</sequence>
<reference evidence="2" key="1">
    <citation type="journal article" date="2020" name="Stud. Mycol.">
        <title>101 Dothideomycetes genomes: a test case for predicting lifestyles and emergence of pathogens.</title>
        <authorList>
            <person name="Haridas S."/>
            <person name="Albert R."/>
            <person name="Binder M."/>
            <person name="Bloem J."/>
            <person name="Labutti K."/>
            <person name="Salamov A."/>
            <person name="Andreopoulos B."/>
            <person name="Baker S."/>
            <person name="Barry K."/>
            <person name="Bills G."/>
            <person name="Bluhm B."/>
            <person name="Cannon C."/>
            <person name="Castanera R."/>
            <person name="Culley D."/>
            <person name="Daum C."/>
            <person name="Ezra D."/>
            <person name="Gonzalez J."/>
            <person name="Henrissat B."/>
            <person name="Kuo A."/>
            <person name="Liang C."/>
            <person name="Lipzen A."/>
            <person name="Lutzoni F."/>
            <person name="Magnuson J."/>
            <person name="Mondo S."/>
            <person name="Nolan M."/>
            <person name="Ohm R."/>
            <person name="Pangilinan J."/>
            <person name="Park H.-J."/>
            <person name="Ramirez L."/>
            <person name="Alfaro M."/>
            <person name="Sun H."/>
            <person name="Tritt A."/>
            <person name="Yoshinaga Y."/>
            <person name="Zwiers L.-H."/>
            <person name="Turgeon B."/>
            <person name="Goodwin S."/>
            <person name="Spatafora J."/>
            <person name="Crous P."/>
            <person name="Grigoriev I."/>
        </authorList>
    </citation>
    <scope>NUCLEOTIDE SEQUENCE</scope>
    <source>
        <strain evidence="2">CBS 123094</strain>
    </source>
</reference>
<organism evidence="2 3">
    <name type="scientific">Amniculicola lignicola CBS 123094</name>
    <dbReference type="NCBI Taxonomy" id="1392246"/>
    <lineage>
        <taxon>Eukaryota</taxon>
        <taxon>Fungi</taxon>
        <taxon>Dikarya</taxon>
        <taxon>Ascomycota</taxon>
        <taxon>Pezizomycotina</taxon>
        <taxon>Dothideomycetes</taxon>
        <taxon>Pleosporomycetidae</taxon>
        <taxon>Pleosporales</taxon>
        <taxon>Amniculicolaceae</taxon>
        <taxon>Amniculicola</taxon>
    </lineage>
</organism>
<proteinExistence type="predicted"/>
<evidence type="ECO:0000256" key="1">
    <source>
        <dbReference type="SAM" id="MobiDB-lite"/>
    </source>
</evidence>
<dbReference type="Proteomes" id="UP000799779">
    <property type="component" value="Unassembled WGS sequence"/>
</dbReference>
<dbReference type="AlphaFoldDB" id="A0A6A5WDW6"/>
<keyword evidence="3" id="KW-1185">Reference proteome</keyword>
<feature type="compositionally biased region" description="Low complexity" evidence="1">
    <location>
        <begin position="166"/>
        <end position="186"/>
    </location>
</feature>